<comment type="caution">
    <text evidence="1">The sequence shown here is derived from an EMBL/GenBank/DDBJ whole genome shotgun (WGS) entry which is preliminary data.</text>
</comment>
<keyword evidence="2" id="KW-1185">Reference proteome</keyword>
<accession>A0AAD1XT59</accession>
<name>A0AAD1XT59_EUPCR</name>
<gene>
    <name evidence="1" type="ORF">ECRASSUSDP1_LOCUS19967</name>
</gene>
<sequence>MDCAKEKETEVFQQEYELSKESIRSKKIFRKNTAIMPEINKRYCFNDDFSCMDREINMLSYVNKAVLDLSFSNPLRYFIYFWKRIKPKAKIWHLQIIYYKDSQNLQNKYSIASKCKPLMNKLILQTTTCITLERCTLDSKNTTRLFIAASAIPEMVFDSCMLDFTNFTLKNVNPDIPFKQRALSFINRKAHQFESFLVTICQTKLKKSLKTLSLIMDEFKITKAKEILEKHGLPCKLNQPWLIFQTEETKFVKKPDNSKRKCIIQ</sequence>
<reference evidence="1" key="1">
    <citation type="submission" date="2023-07" db="EMBL/GenBank/DDBJ databases">
        <authorList>
            <consortium name="AG Swart"/>
            <person name="Singh M."/>
            <person name="Singh A."/>
            <person name="Seah K."/>
            <person name="Emmerich C."/>
        </authorList>
    </citation>
    <scope>NUCLEOTIDE SEQUENCE</scope>
    <source>
        <strain evidence="1">DP1</strain>
    </source>
</reference>
<evidence type="ECO:0000313" key="2">
    <source>
        <dbReference type="Proteomes" id="UP001295684"/>
    </source>
</evidence>
<dbReference type="AlphaFoldDB" id="A0AAD1XT59"/>
<proteinExistence type="predicted"/>
<organism evidence="1 2">
    <name type="scientific">Euplotes crassus</name>
    <dbReference type="NCBI Taxonomy" id="5936"/>
    <lineage>
        <taxon>Eukaryota</taxon>
        <taxon>Sar</taxon>
        <taxon>Alveolata</taxon>
        <taxon>Ciliophora</taxon>
        <taxon>Intramacronucleata</taxon>
        <taxon>Spirotrichea</taxon>
        <taxon>Hypotrichia</taxon>
        <taxon>Euplotida</taxon>
        <taxon>Euplotidae</taxon>
        <taxon>Moneuplotes</taxon>
    </lineage>
</organism>
<dbReference type="EMBL" id="CAMPGE010020310">
    <property type="protein sequence ID" value="CAI2378570.1"/>
    <property type="molecule type" value="Genomic_DNA"/>
</dbReference>
<dbReference type="Proteomes" id="UP001295684">
    <property type="component" value="Unassembled WGS sequence"/>
</dbReference>
<protein>
    <submittedName>
        <fullName evidence="1">Uncharacterized protein</fullName>
    </submittedName>
</protein>
<evidence type="ECO:0000313" key="1">
    <source>
        <dbReference type="EMBL" id="CAI2378570.1"/>
    </source>
</evidence>